<feature type="region of interest" description="Disordered" evidence="1">
    <location>
        <begin position="59"/>
        <end position="80"/>
    </location>
</feature>
<dbReference type="EMBL" id="KN838902">
    <property type="protein sequence ID" value="KIJ92549.1"/>
    <property type="molecule type" value="Genomic_DNA"/>
</dbReference>
<evidence type="ECO:0000256" key="1">
    <source>
        <dbReference type="SAM" id="MobiDB-lite"/>
    </source>
</evidence>
<reference evidence="3" key="2">
    <citation type="submission" date="2015-01" db="EMBL/GenBank/DDBJ databases">
        <title>Evolutionary Origins and Diversification of the Mycorrhizal Mutualists.</title>
        <authorList>
            <consortium name="DOE Joint Genome Institute"/>
            <consortium name="Mycorrhizal Genomics Consortium"/>
            <person name="Kohler A."/>
            <person name="Kuo A."/>
            <person name="Nagy L.G."/>
            <person name="Floudas D."/>
            <person name="Copeland A."/>
            <person name="Barry K.W."/>
            <person name="Cichocki N."/>
            <person name="Veneault-Fourrey C."/>
            <person name="LaButti K."/>
            <person name="Lindquist E.A."/>
            <person name="Lipzen A."/>
            <person name="Lundell T."/>
            <person name="Morin E."/>
            <person name="Murat C."/>
            <person name="Riley R."/>
            <person name="Ohm R."/>
            <person name="Sun H."/>
            <person name="Tunlid A."/>
            <person name="Henrissat B."/>
            <person name="Grigoriev I.V."/>
            <person name="Hibbett D.S."/>
            <person name="Martin F."/>
        </authorList>
    </citation>
    <scope>NUCLEOTIDE SEQUENCE [LARGE SCALE GENOMIC DNA]</scope>
    <source>
        <strain evidence="3">LaAM-08-1</strain>
    </source>
</reference>
<evidence type="ECO:0000313" key="3">
    <source>
        <dbReference type="Proteomes" id="UP000054477"/>
    </source>
</evidence>
<name>A0A0C9WI94_9AGAR</name>
<dbReference type="HOGENOM" id="CLU_2590136_0_0_1"/>
<protein>
    <submittedName>
        <fullName evidence="2">Uncharacterized protein</fullName>
    </submittedName>
</protein>
<dbReference type="Proteomes" id="UP000054477">
    <property type="component" value="Unassembled WGS sequence"/>
</dbReference>
<dbReference type="AlphaFoldDB" id="A0A0C9WI94"/>
<evidence type="ECO:0000313" key="2">
    <source>
        <dbReference type="EMBL" id="KIJ92549.1"/>
    </source>
</evidence>
<gene>
    <name evidence="2" type="ORF">K443DRAFT_429871</name>
</gene>
<proteinExistence type="predicted"/>
<sequence length="80" mass="8776">MLVIQKIIDKGRYDEQHAKQCVTADFGYSCGDCLPPPPGLTRCNLWGVTRDLFSPEVYDTHGESHASGPRQATQVTGPTL</sequence>
<accession>A0A0C9WI94</accession>
<feature type="compositionally biased region" description="Polar residues" evidence="1">
    <location>
        <begin position="70"/>
        <end position="80"/>
    </location>
</feature>
<reference evidence="2 3" key="1">
    <citation type="submission" date="2014-04" db="EMBL/GenBank/DDBJ databases">
        <authorList>
            <consortium name="DOE Joint Genome Institute"/>
            <person name="Kuo A."/>
            <person name="Kohler A."/>
            <person name="Nagy L.G."/>
            <person name="Floudas D."/>
            <person name="Copeland A."/>
            <person name="Barry K.W."/>
            <person name="Cichocki N."/>
            <person name="Veneault-Fourrey C."/>
            <person name="LaButti K."/>
            <person name="Lindquist E.A."/>
            <person name="Lipzen A."/>
            <person name="Lundell T."/>
            <person name="Morin E."/>
            <person name="Murat C."/>
            <person name="Sun H."/>
            <person name="Tunlid A."/>
            <person name="Henrissat B."/>
            <person name="Grigoriev I.V."/>
            <person name="Hibbett D.S."/>
            <person name="Martin F."/>
            <person name="Nordberg H.P."/>
            <person name="Cantor M.N."/>
            <person name="Hua S.X."/>
        </authorList>
    </citation>
    <scope>NUCLEOTIDE SEQUENCE [LARGE SCALE GENOMIC DNA]</scope>
    <source>
        <strain evidence="2 3">LaAM-08-1</strain>
    </source>
</reference>
<keyword evidence="3" id="KW-1185">Reference proteome</keyword>
<organism evidence="2 3">
    <name type="scientific">Laccaria amethystina LaAM-08-1</name>
    <dbReference type="NCBI Taxonomy" id="1095629"/>
    <lineage>
        <taxon>Eukaryota</taxon>
        <taxon>Fungi</taxon>
        <taxon>Dikarya</taxon>
        <taxon>Basidiomycota</taxon>
        <taxon>Agaricomycotina</taxon>
        <taxon>Agaricomycetes</taxon>
        <taxon>Agaricomycetidae</taxon>
        <taxon>Agaricales</taxon>
        <taxon>Agaricineae</taxon>
        <taxon>Hydnangiaceae</taxon>
        <taxon>Laccaria</taxon>
    </lineage>
</organism>